<dbReference type="Gene3D" id="3.40.50.150">
    <property type="entry name" value="Vaccinia Virus protein VP39"/>
    <property type="match status" value="1"/>
</dbReference>
<dbReference type="PATRIC" id="fig|1144748.3.peg.1953"/>
<evidence type="ECO:0000313" key="2">
    <source>
        <dbReference type="Proteomes" id="UP000094147"/>
    </source>
</evidence>
<keyword evidence="2" id="KW-1185">Reference proteome</keyword>
<name>A0A1B3BD16_9GAMM</name>
<accession>A0A1B3BD16</accession>
<protein>
    <submittedName>
        <fullName evidence="1">Methyltransferase</fullName>
    </submittedName>
</protein>
<sequence length="212" mass="24777">MSMACPLCTNKKTEFYCQDKQRNYHQCPQCQLVFVPPQHHLDHDAEKKVYDLHQNSPRDTGYRQFLNKLLKPLARKLPIEAKGLDFGCGPGPTIKPMMEELGYQVSNYDIYYAKNSQALKKTYDFITCTEAIEHFVTPRKELLLLHSLLRAGGYMGIMTKRVTTKEAFEKWHYKNDPTHICFFSEHTFRWIGKWLGYSVDFPGNDTVIMQKL</sequence>
<dbReference type="GO" id="GO:0032259">
    <property type="term" value="P:methylation"/>
    <property type="evidence" value="ECO:0007669"/>
    <property type="project" value="UniProtKB-KW"/>
</dbReference>
<dbReference type="InterPro" id="IPR029063">
    <property type="entry name" value="SAM-dependent_MTases_sf"/>
</dbReference>
<dbReference type="Proteomes" id="UP000094147">
    <property type="component" value="Chromosome"/>
</dbReference>
<dbReference type="STRING" id="1144748.KS2013_1934"/>
<organism evidence="1 2">
    <name type="scientific">Kangiella sediminilitoris</name>
    <dbReference type="NCBI Taxonomy" id="1144748"/>
    <lineage>
        <taxon>Bacteria</taxon>
        <taxon>Pseudomonadati</taxon>
        <taxon>Pseudomonadota</taxon>
        <taxon>Gammaproteobacteria</taxon>
        <taxon>Kangiellales</taxon>
        <taxon>Kangiellaceae</taxon>
        <taxon>Kangiella</taxon>
    </lineage>
</organism>
<dbReference type="OrthoDB" id="9791944at2"/>
<proteinExistence type="predicted"/>
<dbReference type="Pfam" id="PF13489">
    <property type="entry name" value="Methyltransf_23"/>
    <property type="match status" value="1"/>
</dbReference>
<keyword evidence="1" id="KW-0489">Methyltransferase</keyword>
<dbReference type="GO" id="GO:0008168">
    <property type="term" value="F:methyltransferase activity"/>
    <property type="evidence" value="ECO:0007669"/>
    <property type="project" value="UniProtKB-KW"/>
</dbReference>
<evidence type="ECO:0000313" key="1">
    <source>
        <dbReference type="EMBL" id="AOE50643.1"/>
    </source>
</evidence>
<dbReference type="EMBL" id="CP012418">
    <property type="protein sequence ID" value="AOE50643.1"/>
    <property type="molecule type" value="Genomic_DNA"/>
</dbReference>
<keyword evidence="1" id="KW-0808">Transferase</keyword>
<reference evidence="2" key="1">
    <citation type="submission" date="2015-08" db="EMBL/GenBank/DDBJ databases">
        <authorList>
            <person name="Kim K.M."/>
        </authorList>
    </citation>
    <scope>NUCLEOTIDE SEQUENCE [LARGE SCALE GENOMIC DNA]</scope>
    <source>
        <strain evidence="2">KCTC 23892</strain>
    </source>
</reference>
<dbReference type="AlphaFoldDB" id="A0A1B3BD16"/>
<dbReference type="SUPFAM" id="SSF53335">
    <property type="entry name" value="S-adenosyl-L-methionine-dependent methyltransferases"/>
    <property type="match status" value="1"/>
</dbReference>
<dbReference type="KEGG" id="ksd:KS2013_1934"/>
<gene>
    <name evidence="1" type="ORF">KS2013_1934</name>
</gene>
<dbReference type="RefSeq" id="WP_068993205.1">
    <property type="nucleotide sequence ID" value="NZ_CP012418.1"/>
</dbReference>